<keyword evidence="2" id="KW-0489">Methyltransferase</keyword>
<dbReference type="OrthoDB" id="411785at2759"/>
<keyword evidence="3" id="KW-0808">Transferase</keyword>
<dbReference type="PANTHER" id="PTHR12176:SF80">
    <property type="entry name" value="EEF1A LYSINE METHYLTRANSFERASE 4"/>
    <property type="match status" value="1"/>
</dbReference>
<dbReference type="InterPro" id="IPR029063">
    <property type="entry name" value="SAM-dependent_MTases_sf"/>
</dbReference>
<comment type="caution">
    <text evidence="5">The sequence shown here is derived from an EMBL/GenBank/DDBJ whole genome shotgun (WGS) entry which is preliminary data.</text>
</comment>
<dbReference type="AlphaFoldDB" id="A0A2S4Q0A5"/>
<evidence type="ECO:0000256" key="2">
    <source>
        <dbReference type="ARBA" id="ARBA00022603"/>
    </source>
</evidence>
<dbReference type="InterPro" id="IPR051419">
    <property type="entry name" value="Lys/N-term_MeTrsfase_sf"/>
</dbReference>
<evidence type="ECO:0000313" key="6">
    <source>
        <dbReference type="Proteomes" id="UP000237438"/>
    </source>
</evidence>
<evidence type="ECO:0000259" key="4">
    <source>
        <dbReference type="Pfam" id="PF08241"/>
    </source>
</evidence>
<dbReference type="Pfam" id="PF08241">
    <property type="entry name" value="Methyltransf_11"/>
    <property type="match status" value="1"/>
</dbReference>
<dbReference type="GO" id="GO:0032259">
    <property type="term" value="P:methylation"/>
    <property type="evidence" value="ECO:0007669"/>
    <property type="project" value="UniProtKB-KW"/>
</dbReference>
<dbReference type="Proteomes" id="UP000237438">
    <property type="component" value="Unassembled WGS sequence"/>
</dbReference>
<keyword evidence="6" id="KW-1185">Reference proteome</keyword>
<evidence type="ECO:0000313" key="5">
    <source>
        <dbReference type="EMBL" id="POS87723.1"/>
    </source>
</evidence>
<protein>
    <recommendedName>
        <fullName evidence="4">Methyltransferase type 11 domain-containing protein</fullName>
    </recommendedName>
</protein>
<accession>A0A2S4Q0A5</accession>
<evidence type="ECO:0000256" key="1">
    <source>
        <dbReference type="ARBA" id="ARBA00008361"/>
    </source>
</evidence>
<dbReference type="Gene3D" id="3.40.50.150">
    <property type="entry name" value="Vaccinia Virus protein VP39"/>
    <property type="match status" value="1"/>
</dbReference>
<comment type="similarity">
    <text evidence="1">Belongs to the methyltransferase superfamily.</text>
</comment>
<dbReference type="CDD" id="cd02440">
    <property type="entry name" value="AdoMet_MTases"/>
    <property type="match status" value="1"/>
</dbReference>
<feature type="domain" description="Methyltransferase type 11" evidence="4">
    <location>
        <begin position="68"/>
        <end position="172"/>
    </location>
</feature>
<dbReference type="GO" id="GO:0008757">
    <property type="term" value="F:S-adenosylmethionine-dependent methyltransferase activity"/>
    <property type="evidence" value="ECO:0007669"/>
    <property type="project" value="InterPro"/>
</dbReference>
<organism evidence="5 6">
    <name type="scientific">Erysiphe pulchra</name>
    <dbReference type="NCBI Taxonomy" id="225359"/>
    <lineage>
        <taxon>Eukaryota</taxon>
        <taxon>Fungi</taxon>
        <taxon>Dikarya</taxon>
        <taxon>Ascomycota</taxon>
        <taxon>Pezizomycotina</taxon>
        <taxon>Leotiomycetes</taxon>
        <taxon>Erysiphales</taxon>
        <taxon>Erysiphaceae</taxon>
        <taxon>Erysiphe</taxon>
    </lineage>
</organism>
<dbReference type="EMBL" id="PEDP01000078">
    <property type="protein sequence ID" value="POS87723.1"/>
    <property type="molecule type" value="Genomic_DNA"/>
</dbReference>
<reference evidence="5 6" key="1">
    <citation type="submission" date="2017-10" db="EMBL/GenBank/DDBJ databases">
        <title>Development of genomic resources for the powdery mildew, Erysiphe pulchra.</title>
        <authorList>
            <person name="Wadl P.A."/>
            <person name="Mack B.M."/>
            <person name="Moore G."/>
            <person name="Beltz S.B."/>
        </authorList>
    </citation>
    <scope>NUCLEOTIDE SEQUENCE [LARGE SCALE GENOMIC DNA]</scope>
    <source>
        <strain evidence="5">Cflorida</strain>
    </source>
</reference>
<dbReference type="InterPro" id="IPR013216">
    <property type="entry name" value="Methyltransf_11"/>
</dbReference>
<dbReference type="PANTHER" id="PTHR12176">
    <property type="entry name" value="SAM-DEPENDENT METHYLTRANSFERASE SUPERFAMILY PROTEIN"/>
    <property type="match status" value="1"/>
</dbReference>
<proteinExistence type="inferred from homology"/>
<evidence type="ECO:0000256" key="3">
    <source>
        <dbReference type="ARBA" id="ARBA00022679"/>
    </source>
</evidence>
<gene>
    <name evidence="5" type="ORF">EPUL_000475</name>
</gene>
<sequence length="224" mass="25845">MVSEQELRELSQPGYWNARYLAEQDNFDEKTQVRLNCIKAFEWFRTFENLRPFFQKHLGPPSNAVKILHLGCGNSSLTSDFHHEGFTNQISVDFSSVLIDAMKKKYASLETQWSVMDVRDLHLEDKSVDFALDKGTLDAFLHGSLWDPPENVTKNVGLYVRQVMRVLKPGGKWLYITYRQPHFIKPFLCYSDWTVDVEVIDDPSGAGGFNYFGFIMTKKSDINS</sequence>
<name>A0A2S4Q0A5_9PEZI</name>
<dbReference type="SUPFAM" id="SSF53335">
    <property type="entry name" value="S-adenosyl-L-methionine-dependent methyltransferases"/>
    <property type="match status" value="1"/>
</dbReference>